<dbReference type="EMBL" id="JACVHF010000014">
    <property type="protein sequence ID" value="MBC9785457.1"/>
    <property type="molecule type" value="Genomic_DNA"/>
</dbReference>
<evidence type="ECO:0000256" key="6">
    <source>
        <dbReference type="ARBA" id="ARBA00022842"/>
    </source>
</evidence>
<reference evidence="9 10" key="1">
    <citation type="submission" date="2020-07" db="EMBL/GenBank/DDBJ databases">
        <title>Draft whole-genome sequence of Heliobacterium chlorum DSM 3682, type strain.</title>
        <authorList>
            <person name="Kyndt J.A."/>
            <person name="Meyer T.E."/>
            <person name="Imhoff J.F."/>
        </authorList>
    </citation>
    <scope>NUCLEOTIDE SEQUENCE [LARGE SCALE GENOMIC DNA]</scope>
    <source>
        <strain evidence="9 10">DSM 3682</strain>
    </source>
</reference>
<dbReference type="InterPro" id="IPR036702">
    <property type="entry name" value="ComB-like_sf"/>
</dbReference>
<evidence type="ECO:0000256" key="3">
    <source>
        <dbReference type="ARBA" id="ARBA00012953"/>
    </source>
</evidence>
<accession>A0ABR7T5F3</accession>
<dbReference type="Proteomes" id="UP000617402">
    <property type="component" value="Unassembled WGS sequence"/>
</dbReference>
<comment type="similarity">
    <text evidence="2 8">Belongs to the ComB family.</text>
</comment>
<dbReference type="InterPro" id="IPR005238">
    <property type="entry name" value="ComB-like"/>
</dbReference>
<organism evidence="9 10">
    <name type="scientific">Heliobacterium chlorum</name>
    <dbReference type="NCBI Taxonomy" id="2698"/>
    <lineage>
        <taxon>Bacteria</taxon>
        <taxon>Bacillati</taxon>
        <taxon>Bacillota</taxon>
        <taxon>Clostridia</taxon>
        <taxon>Eubacteriales</taxon>
        <taxon>Heliobacteriaceae</taxon>
        <taxon>Heliobacterium</taxon>
    </lineage>
</organism>
<protein>
    <recommendedName>
        <fullName evidence="4 8">Probable 2-phosphosulfolactate phosphatase</fullName>
        <ecNumber evidence="3 8">3.1.3.71</ecNumber>
    </recommendedName>
</protein>
<keyword evidence="5 8" id="KW-0378">Hydrolase</keyword>
<keyword evidence="10" id="KW-1185">Reference proteome</keyword>
<gene>
    <name evidence="8" type="primary">comB</name>
    <name evidence="9" type="ORF">H1S01_13170</name>
</gene>
<dbReference type="Pfam" id="PF04029">
    <property type="entry name" value="2-ph_phosp"/>
    <property type="match status" value="1"/>
</dbReference>
<evidence type="ECO:0000256" key="2">
    <source>
        <dbReference type="ARBA" id="ARBA00009997"/>
    </source>
</evidence>
<evidence type="ECO:0000256" key="7">
    <source>
        <dbReference type="ARBA" id="ARBA00033711"/>
    </source>
</evidence>
<dbReference type="RefSeq" id="WP_188040914.1">
    <property type="nucleotide sequence ID" value="NZ_JACVHF010000014.1"/>
</dbReference>
<evidence type="ECO:0000256" key="8">
    <source>
        <dbReference type="HAMAP-Rule" id="MF_00490"/>
    </source>
</evidence>
<comment type="catalytic activity">
    <reaction evidence="7 8">
        <text>(2R)-O-phospho-3-sulfolactate + H2O = (2R)-3-sulfolactate + phosphate</text>
        <dbReference type="Rhea" id="RHEA:23416"/>
        <dbReference type="ChEBI" id="CHEBI:15377"/>
        <dbReference type="ChEBI" id="CHEBI:15597"/>
        <dbReference type="ChEBI" id="CHEBI:43474"/>
        <dbReference type="ChEBI" id="CHEBI:58738"/>
        <dbReference type="EC" id="3.1.3.71"/>
    </reaction>
</comment>
<dbReference type="EC" id="3.1.3.71" evidence="3 8"/>
<dbReference type="Gene3D" id="3.90.1560.10">
    <property type="entry name" value="ComB-like"/>
    <property type="match status" value="1"/>
</dbReference>
<sequence>MYVEVIGTHQQASKEDLKGKFVVVIDTLRATSTIVTALANGCQQVFPVATCNEAKVLSTSWEPDRVLLAAEKRGHSIPGFPLGNSPRTFTPDKVAGKTLFLVTTNGTVALQKAQSASCVVIGALLNGQRVAEYIVEQEPEEVVILCSGTQGRFSLEDIITAGKIIGHIWDHRSASANELAIAAFQLYQVNREQFVPLMAQTAHGQSLLAQGDGDDLNFCLQEDLYPVIPQQTLSRVRLLTG</sequence>
<dbReference type="PANTHER" id="PTHR37311:SF1">
    <property type="entry name" value="2-PHOSPHOSULFOLACTATE PHOSPHATASE-RELATED"/>
    <property type="match status" value="1"/>
</dbReference>
<evidence type="ECO:0000313" key="9">
    <source>
        <dbReference type="EMBL" id="MBC9785457.1"/>
    </source>
</evidence>
<dbReference type="SUPFAM" id="SSF142823">
    <property type="entry name" value="ComB-like"/>
    <property type="match status" value="1"/>
</dbReference>
<dbReference type="HAMAP" id="MF_00490">
    <property type="entry name" value="ComB"/>
    <property type="match status" value="1"/>
</dbReference>
<evidence type="ECO:0000256" key="1">
    <source>
        <dbReference type="ARBA" id="ARBA00001946"/>
    </source>
</evidence>
<keyword evidence="6 8" id="KW-0460">Magnesium</keyword>
<comment type="caution">
    <text evidence="9">The sequence shown here is derived from an EMBL/GenBank/DDBJ whole genome shotgun (WGS) entry which is preliminary data.</text>
</comment>
<evidence type="ECO:0000256" key="5">
    <source>
        <dbReference type="ARBA" id="ARBA00022801"/>
    </source>
</evidence>
<evidence type="ECO:0000313" key="10">
    <source>
        <dbReference type="Proteomes" id="UP000617402"/>
    </source>
</evidence>
<name>A0ABR7T5F3_HELCL</name>
<proteinExistence type="inferred from homology"/>
<dbReference type="PANTHER" id="PTHR37311">
    <property type="entry name" value="2-PHOSPHOSULFOLACTATE PHOSPHATASE-RELATED"/>
    <property type="match status" value="1"/>
</dbReference>
<evidence type="ECO:0000256" key="4">
    <source>
        <dbReference type="ARBA" id="ARBA00021948"/>
    </source>
</evidence>
<comment type="cofactor">
    <cofactor evidence="1 8">
        <name>Mg(2+)</name>
        <dbReference type="ChEBI" id="CHEBI:18420"/>
    </cofactor>
</comment>